<sequence length="191" mass="20874">MCDTQQNTASVSLSHRLRKAGRPCVLIVMGVSGCGKSTVAQLIADRLGWPLIEGDDLHPANNIARMSQGVPLTDADRAPWLDRIAAQVRAWGEQGQCGIVTCSSLKRKYRERIAGGSADVCFVYLKGSKDDIAPRLRERTGHFMPATMLDSQFATLEEPDMKDEVVLELDVTAPQEELAELACDHLSRLPG</sequence>
<dbReference type="GO" id="GO:0046316">
    <property type="term" value="F:gluconokinase activity"/>
    <property type="evidence" value="ECO:0007669"/>
    <property type="project" value="UniProtKB-EC"/>
</dbReference>
<keyword evidence="4 10" id="KW-0808">Transferase</keyword>
<comment type="caution">
    <text evidence="11">The sequence shown here is derived from an EMBL/GenBank/DDBJ whole genome shotgun (WGS) entry which is preliminary data.</text>
</comment>
<dbReference type="NCBIfam" id="TIGR01313">
    <property type="entry name" value="therm_gnt_kin"/>
    <property type="match status" value="1"/>
</dbReference>
<protein>
    <recommendedName>
        <fullName evidence="3 10">Gluconokinase</fullName>
        <ecNumber evidence="3 10">2.7.1.12</ecNumber>
    </recommendedName>
</protein>
<evidence type="ECO:0000256" key="10">
    <source>
        <dbReference type="RuleBase" id="RU363066"/>
    </source>
</evidence>
<dbReference type="EMBL" id="QUWV01000049">
    <property type="protein sequence ID" value="RFD20324.1"/>
    <property type="molecule type" value="Genomic_DNA"/>
</dbReference>
<dbReference type="FunFam" id="3.40.50.300:FF:000522">
    <property type="entry name" value="Gluconokinase"/>
    <property type="match status" value="1"/>
</dbReference>
<evidence type="ECO:0000256" key="1">
    <source>
        <dbReference type="ARBA" id="ARBA00004761"/>
    </source>
</evidence>
<dbReference type="RefSeq" id="WP_116702680.1">
    <property type="nucleotide sequence ID" value="NZ_QUWV01000049.1"/>
</dbReference>
<evidence type="ECO:0000256" key="4">
    <source>
        <dbReference type="ARBA" id="ARBA00022679"/>
    </source>
</evidence>
<organism evidence="11 12">
    <name type="scientific">Komagataeibacter melaceti</name>
    <dbReference type="NCBI Taxonomy" id="2766577"/>
    <lineage>
        <taxon>Bacteria</taxon>
        <taxon>Pseudomonadati</taxon>
        <taxon>Pseudomonadota</taxon>
        <taxon>Alphaproteobacteria</taxon>
        <taxon>Acetobacterales</taxon>
        <taxon>Acetobacteraceae</taxon>
        <taxon>Komagataeibacter</taxon>
    </lineage>
</organism>
<evidence type="ECO:0000256" key="8">
    <source>
        <dbReference type="ARBA" id="ARBA00023064"/>
    </source>
</evidence>
<evidence type="ECO:0000256" key="3">
    <source>
        <dbReference type="ARBA" id="ARBA00012054"/>
    </source>
</evidence>
<keyword evidence="7 10" id="KW-0067">ATP-binding</keyword>
<proteinExistence type="inferred from homology"/>
<gene>
    <name evidence="11" type="ORF">DY926_06730</name>
</gene>
<comment type="pathway">
    <text evidence="1">Carbohydrate acid metabolism.</text>
</comment>
<reference evidence="11 12" key="1">
    <citation type="submission" date="2018-08" db="EMBL/GenBank/DDBJ databases">
        <title>Komagataeibacter sp. AV 382.</title>
        <authorList>
            <person name="Skraban J."/>
            <person name="Trcek J."/>
        </authorList>
    </citation>
    <scope>NUCLEOTIDE SEQUENCE [LARGE SCALE GENOMIC DNA]</scope>
    <source>
        <strain evidence="11 12">AV 382</strain>
    </source>
</reference>
<keyword evidence="5 10" id="KW-0547">Nucleotide-binding</keyword>
<name>A0A371Z1D1_9PROT</name>
<evidence type="ECO:0000256" key="6">
    <source>
        <dbReference type="ARBA" id="ARBA00022777"/>
    </source>
</evidence>
<evidence type="ECO:0000256" key="5">
    <source>
        <dbReference type="ARBA" id="ARBA00022741"/>
    </source>
</evidence>
<dbReference type="EC" id="2.7.1.12" evidence="3 10"/>
<comment type="catalytic activity">
    <reaction evidence="9 10">
        <text>D-gluconate + ATP = 6-phospho-D-gluconate + ADP + H(+)</text>
        <dbReference type="Rhea" id="RHEA:19433"/>
        <dbReference type="ChEBI" id="CHEBI:15378"/>
        <dbReference type="ChEBI" id="CHEBI:18391"/>
        <dbReference type="ChEBI" id="CHEBI:30616"/>
        <dbReference type="ChEBI" id="CHEBI:58759"/>
        <dbReference type="ChEBI" id="CHEBI:456216"/>
        <dbReference type="EC" id="2.7.1.12"/>
    </reaction>
</comment>
<accession>A0A371Z1D1</accession>
<dbReference type="GO" id="GO:0005737">
    <property type="term" value="C:cytoplasm"/>
    <property type="evidence" value="ECO:0007669"/>
    <property type="project" value="TreeGrafter"/>
</dbReference>
<dbReference type="SUPFAM" id="SSF52540">
    <property type="entry name" value="P-loop containing nucleoside triphosphate hydrolases"/>
    <property type="match status" value="1"/>
</dbReference>
<dbReference type="Pfam" id="PF13671">
    <property type="entry name" value="AAA_33"/>
    <property type="match status" value="1"/>
</dbReference>
<dbReference type="Proteomes" id="UP000262371">
    <property type="component" value="Unassembled WGS sequence"/>
</dbReference>
<keyword evidence="6 10" id="KW-0418">Kinase</keyword>
<keyword evidence="12" id="KW-1185">Reference proteome</keyword>
<dbReference type="GO" id="GO:0019521">
    <property type="term" value="P:D-gluconate metabolic process"/>
    <property type="evidence" value="ECO:0007669"/>
    <property type="project" value="UniProtKB-KW"/>
</dbReference>
<dbReference type="InterPro" id="IPR027417">
    <property type="entry name" value="P-loop_NTPase"/>
</dbReference>
<dbReference type="PANTHER" id="PTHR43442">
    <property type="entry name" value="GLUCONOKINASE-RELATED"/>
    <property type="match status" value="1"/>
</dbReference>
<evidence type="ECO:0000256" key="9">
    <source>
        <dbReference type="ARBA" id="ARBA00048090"/>
    </source>
</evidence>
<evidence type="ECO:0000313" key="11">
    <source>
        <dbReference type="EMBL" id="RFD20324.1"/>
    </source>
</evidence>
<evidence type="ECO:0000256" key="7">
    <source>
        <dbReference type="ARBA" id="ARBA00022840"/>
    </source>
</evidence>
<evidence type="ECO:0000313" key="12">
    <source>
        <dbReference type="Proteomes" id="UP000262371"/>
    </source>
</evidence>
<evidence type="ECO:0000256" key="2">
    <source>
        <dbReference type="ARBA" id="ARBA00008420"/>
    </source>
</evidence>
<dbReference type="PANTHER" id="PTHR43442:SF3">
    <property type="entry name" value="GLUCONOKINASE-RELATED"/>
    <property type="match status" value="1"/>
</dbReference>
<dbReference type="Gene3D" id="3.40.50.300">
    <property type="entry name" value="P-loop containing nucleotide triphosphate hydrolases"/>
    <property type="match status" value="1"/>
</dbReference>
<dbReference type="OrthoDB" id="9795716at2"/>
<dbReference type="GO" id="GO:0005524">
    <property type="term" value="F:ATP binding"/>
    <property type="evidence" value="ECO:0007669"/>
    <property type="project" value="UniProtKB-KW"/>
</dbReference>
<keyword evidence="8" id="KW-0311">Gluconate utilization</keyword>
<dbReference type="AlphaFoldDB" id="A0A371Z1D1"/>
<dbReference type="CDD" id="cd02021">
    <property type="entry name" value="GntK"/>
    <property type="match status" value="1"/>
</dbReference>
<comment type="similarity">
    <text evidence="2 10">Belongs to the gluconokinase GntK/GntV family.</text>
</comment>
<dbReference type="InterPro" id="IPR006001">
    <property type="entry name" value="Therm_gnt_kin"/>
</dbReference>